<dbReference type="GO" id="GO:0003677">
    <property type="term" value="F:DNA binding"/>
    <property type="evidence" value="ECO:0007669"/>
    <property type="project" value="InterPro"/>
</dbReference>
<dbReference type="Gene3D" id="3.30.70.240">
    <property type="match status" value="1"/>
</dbReference>
<dbReference type="CDD" id="cd09755">
    <property type="entry name" value="Cas2_I-E"/>
    <property type="match status" value="1"/>
</dbReference>
<evidence type="ECO:0000313" key="3">
    <source>
        <dbReference type="EMBL" id="QIB68686.1"/>
    </source>
</evidence>
<dbReference type="Proteomes" id="UP000466848">
    <property type="component" value="Chromosome"/>
</dbReference>
<dbReference type="InterPro" id="IPR006054">
    <property type="entry name" value="DnaQ"/>
</dbReference>
<dbReference type="NCBIfam" id="TIGR00573">
    <property type="entry name" value="dnaq"/>
    <property type="match status" value="1"/>
</dbReference>
<dbReference type="RefSeq" id="WP_163065549.1">
    <property type="nucleotide sequence ID" value="NZ_CP048649.1"/>
</dbReference>
<dbReference type="InterPro" id="IPR036397">
    <property type="entry name" value="RNaseH_sf"/>
</dbReference>
<dbReference type="GO" id="GO:0005829">
    <property type="term" value="C:cytosol"/>
    <property type="evidence" value="ECO:0007669"/>
    <property type="project" value="TreeGrafter"/>
</dbReference>
<reference evidence="3 4" key="1">
    <citation type="submission" date="2020-02" db="EMBL/GenBank/DDBJ databases">
        <authorList>
            <person name="Kim Y.B."/>
            <person name="Roh S.W."/>
        </authorList>
    </citation>
    <scope>NUCLEOTIDE SEQUENCE [LARGE SCALE GENOMIC DNA]</scope>
    <source>
        <strain evidence="3 4">DSM 103574</strain>
    </source>
</reference>
<dbReference type="InterPro" id="IPR012337">
    <property type="entry name" value="RNaseH-like_sf"/>
</dbReference>
<dbReference type="Pfam" id="PF09707">
    <property type="entry name" value="Cas_Cas2CT1978"/>
    <property type="match status" value="1"/>
</dbReference>
<dbReference type="PANTHER" id="PTHR30231">
    <property type="entry name" value="DNA POLYMERASE III SUBUNIT EPSILON"/>
    <property type="match status" value="1"/>
</dbReference>
<sequence>MPMTVVTLTNVPSSLRGDLTKWLQEISTGVYVGNINARIREELWKRILDNIKQGQATLSYAKRGEIGYDFMVHNTKREVIYCDGIPLVFLPKEVSSTPMQQLGFSNAAKHEKIKRARQHRKSVSENESERYVVIDVETTGINPEKDQIIEIAAIKMEGSEMIVFQKLIKIENGLQKEIAELTGITDGMLANDGKDIAVVLDEFLDFVGNAILVGYNVKFDISFLNAELKKSGHAALMNKSICLLQEAKRKQKLLRDYKLSTVLKKYDISTEGLHRAYVDAKAEYELAMKLNIF</sequence>
<evidence type="ECO:0000259" key="2">
    <source>
        <dbReference type="SMART" id="SM00479"/>
    </source>
</evidence>
<dbReference type="GO" id="GO:0008408">
    <property type="term" value="F:3'-5' exonuclease activity"/>
    <property type="evidence" value="ECO:0007669"/>
    <property type="project" value="TreeGrafter"/>
</dbReference>
<keyword evidence="1" id="KW-0269">Exonuclease</keyword>
<dbReference type="CDD" id="cd06127">
    <property type="entry name" value="DEDDh"/>
    <property type="match status" value="1"/>
</dbReference>
<dbReference type="SUPFAM" id="SSF53098">
    <property type="entry name" value="Ribonuclease H-like"/>
    <property type="match status" value="1"/>
</dbReference>
<dbReference type="InterPro" id="IPR010152">
    <property type="entry name" value="CRISPR-assoc_prot_Cas2_sub"/>
</dbReference>
<organism evidence="3 4">
    <name type="scientific">Aminipila butyrica</name>
    <dbReference type="NCBI Taxonomy" id="433296"/>
    <lineage>
        <taxon>Bacteria</taxon>
        <taxon>Bacillati</taxon>
        <taxon>Bacillota</taxon>
        <taxon>Clostridia</taxon>
        <taxon>Peptostreptococcales</taxon>
        <taxon>Anaerovoracaceae</taxon>
        <taxon>Aminipila</taxon>
    </lineage>
</organism>
<dbReference type="PANTHER" id="PTHR30231:SF41">
    <property type="entry name" value="DNA POLYMERASE III SUBUNIT EPSILON"/>
    <property type="match status" value="1"/>
</dbReference>
<evidence type="ECO:0000313" key="4">
    <source>
        <dbReference type="Proteomes" id="UP000466848"/>
    </source>
</evidence>
<dbReference type="AlphaFoldDB" id="A0A858BX73"/>
<dbReference type="InterPro" id="IPR013520">
    <property type="entry name" value="Ribonucl_H"/>
</dbReference>
<dbReference type="GO" id="GO:0003887">
    <property type="term" value="F:DNA-directed DNA polymerase activity"/>
    <property type="evidence" value="ECO:0007669"/>
    <property type="project" value="InterPro"/>
</dbReference>
<proteinExistence type="predicted"/>
<evidence type="ECO:0000256" key="1">
    <source>
        <dbReference type="ARBA" id="ARBA00022839"/>
    </source>
</evidence>
<dbReference type="GO" id="GO:0045004">
    <property type="term" value="P:DNA replication proofreading"/>
    <property type="evidence" value="ECO:0007669"/>
    <property type="project" value="TreeGrafter"/>
</dbReference>
<name>A0A858BX73_9FIRM</name>
<gene>
    <name evidence="3" type="primary">cas2e</name>
    <name evidence="3" type="ORF">Ami103574_04845</name>
</gene>
<accession>A0A858BX73</accession>
<keyword evidence="1" id="KW-0378">Hydrolase</keyword>
<dbReference type="Gene3D" id="3.30.420.10">
    <property type="entry name" value="Ribonuclease H-like superfamily/Ribonuclease H"/>
    <property type="match status" value="1"/>
</dbReference>
<dbReference type="NCBIfam" id="TIGR01873">
    <property type="entry name" value="cas_CT1978"/>
    <property type="match status" value="1"/>
</dbReference>
<feature type="domain" description="Exonuclease" evidence="2">
    <location>
        <begin position="130"/>
        <end position="293"/>
    </location>
</feature>
<keyword evidence="4" id="KW-1185">Reference proteome</keyword>
<dbReference type="EMBL" id="CP048649">
    <property type="protein sequence ID" value="QIB68686.1"/>
    <property type="molecule type" value="Genomic_DNA"/>
</dbReference>
<dbReference type="FunFam" id="3.30.420.10:FF:000045">
    <property type="entry name" value="3'-5' exonuclease DinG"/>
    <property type="match status" value="1"/>
</dbReference>
<keyword evidence="1" id="KW-0540">Nuclease</keyword>
<dbReference type="SMART" id="SM00479">
    <property type="entry name" value="EXOIII"/>
    <property type="match status" value="1"/>
</dbReference>
<protein>
    <submittedName>
        <fullName evidence="3">Type I-E CRISPR-associated endoribonuclease Cas2</fullName>
    </submittedName>
</protein>
<dbReference type="KEGG" id="abut:Ami103574_04845"/>
<dbReference type="Pfam" id="PF00929">
    <property type="entry name" value="RNase_T"/>
    <property type="match status" value="1"/>
</dbReference>